<accession>A0A4Y2IT98</accession>
<dbReference type="Proteomes" id="UP000499080">
    <property type="component" value="Unassembled WGS sequence"/>
</dbReference>
<sequence>MRAFLAGEAFPYYYRSKHPPSQKYINMQILLPCILCIAENLGSSISSDRRIIRTPPPPSKYRNSFDPEGDADGIYSVEGPTPDNPYRSKGPPRTEYLRRGPTRRLICRADMRKPRR</sequence>
<evidence type="ECO:0000313" key="2">
    <source>
        <dbReference type="EMBL" id="GBM81101.1"/>
    </source>
</evidence>
<organism evidence="2 3">
    <name type="scientific">Araneus ventricosus</name>
    <name type="common">Orbweaver spider</name>
    <name type="synonym">Epeira ventricosa</name>
    <dbReference type="NCBI Taxonomy" id="182803"/>
    <lineage>
        <taxon>Eukaryota</taxon>
        <taxon>Metazoa</taxon>
        <taxon>Ecdysozoa</taxon>
        <taxon>Arthropoda</taxon>
        <taxon>Chelicerata</taxon>
        <taxon>Arachnida</taxon>
        <taxon>Araneae</taxon>
        <taxon>Araneomorphae</taxon>
        <taxon>Entelegynae</taxon>
        <taxon>Araneoidea</taxon>
        <taxon>Araneidae</taxon>
        <taxon>Araneus</taxon>
    </lineage>
</organism>
<dbReference type="AlphaFoldDB" id="A0A4Y2IT98"/>
<protein>
    <submittedName>
        <fullName evidence="2">Uncharacterized protein</fullName>
    </submittedName>
</protein>
<proteinExistence type="predicted"/>
<comment type="caution">
    <text evidence="2">The sequence shown here is derived from an EMBL/GenBank/DDBJ whole genome shotgun (WGS) entry which is preliminary data.</text>
</comment>
<evidence type="ECO:0000313" key="3">
    <source>
        <dbReference type="Proteomes" id="UP000499080"/>
    </source>
</evidence>
<feature type="region of interest" description="Disordered" evidence="1">
    <location>
        <begin position="48"/>
        <end position="116"/>
    </location>
</feature>
<reference evidence="2 3" key="1">
    <citation type="journal article" date="2019" name="Sci. Rep.">
        <title>Orb-weaving spider Araneus ventricosus genome elucidates the spidroin gene catalogue.</title>
        <authorList>
            <person name="Kono N."/>
            <person name="Nakamura H."/>
            <person name="Ohtoshi R."/>
            <person name="Moran D.A.P."/>
            <person name="Shinohara A."/>
            <person name="Yoshida Y."/>
            <person name="Fujiwara M."/>
            <person name="Mori M."/>
            <person name="Tomita M."/>
            <person name="Arakawa K."/>
        </authorList>
    </citation>
    <scope>NUCLEOTIDE SEQUENCE [LARGE SCALE GENOMIC DNA]</scope>
</reference>
<dbReference type="EMBL" id="BGPR01002923">
    <property type="protein sequence ID" value="GBM81101.1"/>
    <property type="molecule type" value="Genomic_DNA"/>
</dbReference>
<keyword evidence="3" id="KW-1185">Reference proteome</keyword>
<evidence type="ECO:0000256" key="1">
    <source>
        <dbReference type="SAM" id="MobiDB-lite"/>
    </source>
</evidence>
<feature type="compositionally biased region" description="Basic and acidic residues" evidence="1">
    <location>
        <begin position="107"/>
        <end position="116"/>
    </location>
</feature>
<gene>
    <name evidence="2" type="ORF">AVEN_235556_1</name>
</gene>
<name>A0A4Y2IT98_ARAVE</name>